<dbReference type="NCBIfam" id="TIGR02436">
    <property type="entry name" value="four helix bundle protein"/>
    <property type="match status" value="1"/>
</dbReference>
<accession>A0A1F5JGS3</accession>
<name>A0A1F5JGS3_9BACT</name>
<gene>
    <name evidence="1" type="ORF">A2867_01960</name>
</gene>
<dbReference type="Gene3D" id="1.20.1440.60">
    <property type="entry name" value="23S rRNA-intervening sequence"/>
    <property type="match status" value="1"/>
</dbReference>
<dbReference type="Proteomes" id="UP000177555">
    <property type="component" value="Unassembled WGS sequence"/>
</dbReference>
<dbReference type="SUPFAM" id="SSF158446">
    <property type="entry name" value="IVS-encoded protein-like"/>
    <property type="match status" value="1"/>
</dbReference>
<dbReference type="InterPro" id="IPR012657">
    <property type="entry name" value="23S_rRNA-intervening_sequence"/>
</dbReference>
<dbReference type="AlphaFoldDB" id="A0A1F5JGS3"/>
<organism evidence="1 2">
    <name type="scientific">Candidatus Daviesbacteria bacterium RIFCSPHIGHO2_01_FULL_40_11</name>
    <dbReference type="NCBI Taxonomy" id="1797762"/>
    <lineage>
        <taxon>Bacteria</taxon>
        <taxon>Candidatus Daviesiibacteriota</taxon>
    </lineage>
</organism>
<evidence type="ECO:0000313" key="2">
    <source>
        <dbReference type="Proteomes" id="UP000177555"/>
    </source>
</evidence>
<dbReference type="PANTHER" id="PTHR38471:SF2">
    <property type="entry name" value="FOUR HELIX BUNDLE PROTEIN"/>
    <property type="match status" value="1"/>
</dbReference>
<dbReference type="InterPro" id="IPR036583">
    <property type="entry name" value="23S_rRNA_IVS_sf"/>
</dbReference>
<evidence type="ECO:0008006" key="3">
    <source>
        <dbReference type="Google" id="ProtNLM"/>
    </source>
</evidence>
<dbReference type="PANTHER" id="PTHR38471">
    <property type="entry name" value="FOUR HELIX BUNDLE PROTEIN"/>
    <property type="match status" value="1"/>
</dbReference>
<protein>
    <recommendedName>
        <fullName evidence="3">Four helix bundle protein</fullName>
    </recommendedName>
</protein>
<dbReference type="Pfam" id="PF05635">
    <property type="entry name" value="23S_rRNA_IVP"/>
    <property type="match status" value="1"/>
</dbReference>
<reference evidence="1 2" key="1">
    <citation type="journal article" date="2016" name="Nat. Commun.">
        <title>Thousands of microbial genomes shed light on interconnected biogeochemical processes in an aquifer system.</title>
        <authorList>
            <person name="Anantharaman K."/>
            <person name="Brown C.T."/>
            <person name="Hug L.A."/>
            <person name="Sharon I."/>
            <person name="Castelle C.J."/>
            <person name="Probst A.J."/>
            <person name="Thomas B.C."/>
            <person name="Singh A."/>
            <person name="Wilkins M.J."/>
            <person name="Karaoz U."/>
            <person name="Brodie E.L."/>
            <person name="Williams K.H."/>
            <person name="Hubbard S.S."/>
            <person name="Banfield J.F."/>
        </authorList>
    </citation>
    <scope>NUCLEOTIDE SEQUENCE [LARGE SCALE GENOMIC DNA]</scope>
</reference>
<dbReference type="EMBL" id="MFCP01000028">
    <property type="protein sequence ID" value="OGE27841.1"/>
    <property type="molecule type" value="Genomic_DNA"/>
</dbReference>
<comment type="caution">
    <text evidence="1">The sequence shown here is derived from an EMBL/GenBank/DDBJ whole genome shotgun (WGS) entry which is preliminary data.</text>
</comment>
<proteinExistence type="predicted"/>
<sequence length="105" mass="11957">MCTKKPSDYLPKLYELLGKLPLSERDLEIQAKRAAKSVSANIAGGFAKRFSEKELKRFLLIAIGSNDEVISHLRTLIIVYPRLSDESSKLLEEYKILSKKNKYTP</sequence>
<evidence type="ECO:0000313" key="1">
    <source>
        <dbReference type="EMBL" id="OGE27841.1"/>
    </source>
</evidence>